<dbReference type="Proteomes" id="UP000186383">
    <property type="component" value="Unassembled WGS sequence"/>
</dbReference>
<feature type="transmembrane region" description="Helical" evidence="5">
    <location>
        <begin position="28"/>
        <end position="47"/>
    </location>
</feature>
<dbReference type="AlphaFoldDB" id="A0A0G0DAR6"/>
<evidence type="ECO:0000256" key="1">
    <source>
        <dbReference type="ARBA" id="ARBA00004127"/>
    </source>
</evidence>
<dbReference type="Gene3D" id="1.20.120.1630">
    <property type="match status" value="1"/>
</dbReference>
<evidence type="ECO:0000256" key="3">
    <source>
        <dbReference type="ARBA" id="ARBA00022989"/>
    </source>
</evidence>
<dbReference type="EMBL" id="LBQW01000011">
    <property type="protein sequence ID" value="KKP85651.1"/>
    <property type="molecule type" value="Genomic_DNA"/>
</dbReference>
<sequence length="162" mass="19152">MELGKKVEQFEKENPHKNKVHKVLAHSYLFYFILFLFGLLLDFIFPFKIFEDYSMSLIGAVFLIFGTFLVFWAQKSSHRLQKENISREMFCRGPYRYTRSPTHLGLFLLMLGFGIIANALFIIIFSIISFVITKFVFIKKEEKILAEKYGAPYLEYKESVKF</sequence>
<keyword evidence="2 5" id="KW-0812">Transmembrane</keyword>
<dbReference type="GO" id="GO:0012505">
    <property type="term" value="C:endomembrane system"/>
    <property type="evidence" value="ECO:0007669"/>
    <property type="project" value="UniProtKB-SubCell"/>
</dbReference>
<comment type="caution">
    <text evidence="6">The sequence shown here is derived from an EMBL/GenBank/DDBJ whole genome shotgun (WGS) entry which is preliminary data.</text>
</comment>
<keyword evidence="3 5" id="KW-1133">Transmembrane helix</keyword>
<reference evidence="6 7" key="1">
    <citation type="journal article" date="2015" name="Nature">
        <title>rRNA introns, odd ribosomes, and small enigmatic genomes across a large radiation of phyla.</title>
        <authorList>
            <person name="Brown C.T."/>
            <person name="Hug L.A."/>
            <person name="Thomas B.C."/>
            <person name="Sharon I."/>
            <person name="Castelle C.J."/>
            <person name="Singh A."/>
            <person name="Wilkins M.J."/>
            <person name="Williams K.H."/>
            <person name="Banfield J.F."/>
        </authorList>
    </citation>
    <scope>NUCLEOTIDE SEQUENCE [LARGE SCALE GENOMIC DNA]</scope>
</reference>
<name>A0A0G0DAR6_9BACT</name>
<evidence type="ECO:0000313" key="7">
    <source>
        <dbReference type="Proteomes" id="UP000186383"/>
    </source>
</evidence>
<comment type="subcellular location">
    <subcellularLocation>
        <location evidence="1">Endomembrane system</location>
        <topology evidence="1">Multi-pass membrane protein</topology>
    </subcellularLocation>
</comment>
<gene>
    <name evidence="6" type="ORF">UR88_C0011G0002</name>
</gene>
<protein>
    <recommendedName>
        <fullName evidence="8">Isoprenylcysteine carboxyl methyltransferase</fullName>
    </recommendedName>
</protein>
<proteinExistence type="predicted"/>
<evidence type="ECO:0000313" key="6">
    <source>
        <dbReference type="EMBL" id="KKP85651.1"/>
    </source>
</evidence>
<evidence type="ECO:0000256" key="4">
    <source>
        <dbReference type="ARBA" id="ARBA00023136"/>
    </source>
</evidence>
<accession>A0A0G0DAR6</accession>
<dbReference type="Pfam" id="PF04191">
    <property type="entry name" value="PEMT"/>
    <property type="match status" value="1"/>
</dbReference>
<evidence type="ECO:0008006" key="8">
    <source>
        <dbReference type="Google" id="ProtNLM"/>
    </source>
</evidence>
<evidence type="ECO:0000256" key="2">
    <source>
        <dbReference type="ARBA" id="ARBA00022692"/>
    </source>
</evidence>
<keyword evidence="4 5" id="KW-0472">Membrane</keyword>
<feature type="transmembrane region" description="Helical" evidence="5">
    <location>
        <begin position="53"/>
        <end position="73"/>
    </location>
</feature>
<evidence type="ECO:0000256" key="5">
    <source>
        <dbReference type="SAM" id="Phobius"/>
    </source>
</evidence>
<organism evidence="6 7">
    <name type="scientific">Candidatus Nomurabacteria bacterium GW2011_GWA1_35_8</name>
    <dbReference type="NCBI Taxonomy" id="1618727"/>
    <lineage>
        <taxon>Bacteria</taxon>
        <taxon>Candidatus Nomuraibacteriota</taxon>
    </lineage>
</organism>
<feature type="transmembrane region" description="Helical" evidence="5">
    <location>
        <begin position="106"/>
        <end position="132"/>
    </location>
</feature>
<dbReference type="InterPro" id="IPR007318">
    <property type="entry name" value="Phopholipid_MeTrfase"/>
</dbReference>